<sequence length="483" mass="51184">MRAFSIQLVFRVLGMAASFFTVALTTKTLGREAYGDLTTAVVFIGMWMSLTELGVGATIVRRAASGTGDLARLIRINCGLSIVYAVPLFVLAAVSGLLVYRDSSELRAMLLIVSGSLLLTSLSTCFEPVFLATVRFKAVAISDFASRLGSLAATAVLVAVHGELVWFAAVQLVPPAVQLVIQGVAASRILSVRPVFAMREAWDLLRESLPQTGVLIVAVLYWRVDGVVLSLRSTTDQVGVYGLAVSLAFTTSVVASFFLSSTLSSMTDLYARDSVAFGRFIKGSIETMLFVGAPIAVVGAALAHPMISLVGSAEFAHDGGRVLAFLFVAVAITFLNGALSQALFAAHEQVFLLRLNIVNLVANIVLNIFLTSALGALGAALALFVSELSGLVLVSIRLARRSSYRTPWMFAARLAVPVAASLGVVIALSHLSVVILGPIAAVVYLAVNALIGPITWSRIRAMRAQEEIESAINDESNPGRIHS</sequence>
<comment type="caution">
    <text evidence="7">The sequence shown here is derived from an EMBL/GenBank/DDBJ whole genome shotgun (WGS) entry which is preliminary data.</text>
</comment>
<gene>
    <name evidence="7" type="ORF">FOY51_04535</name>
</gene>
<dbReference type="RefSeq" id="WP_149429023.1">
    <property type="nucleotide sequence ID" value="NZ_VLNY01000002.1"/>
</dbReference>
<dbReference type="PANTHER" id="PTHR30250">
    <property type="entry name" value="PST FAMILY PREDICTED COLANIC ACID TRANSPORTER"/>
    <property type="match status" value="1"/>
</dbReference>
<dbReference type="InterPro" id="IPR002797">
    <property type="entry name" value="Polysacc_synth"/>
</dbReference>
<protein>
    <submittedName>
        <fullName evidence="7">Polysaccharide biosynthesis protein</fullName>
    </submittedName>
</protein>
<feature type="transmembrane region" description="Helical" evidence="6">
    <location>
        <begin position="319"/>
        <end position="339"/>
    </location>
</feature>
<reference evidence="7 8" key="1">
    <citation type="submission" date="2019-07" db="EMBL/GenBank/DDBJ databases">
        <title>Rhodococcus cavernicolus sp. nov., isolated from a cave.</title>
        <authorList>
            <person name="Lee S.D."/>
        </authorList>
    </citation>
    <scope>NUCLEOTIDE SEQUENCE [LARGE SCALE GENOMIC DNA]</scope>
    <source>
        <strain evidence="7 8">C1-24</strain>
    </source>
</reference>
<proteinExistence type="predicted"/>
<feature type="transmembrane region" description="Helical" evidence="6">
    <location>
        <begin position="81"/>
        <end position="100"/>
    </location>
</feature>
<feature type="transmembrane region" description="Helical" evidence="6">
    <location>
        <begin position="410"/>
        <end position="429"/>
    </location>
</feature>
<feature type="transmembrane region" description="Helical" evidence="6">
    <location>
        <begin position="39"/>
        <end position="60"/>
    </location>
</feature>
<dbReference type="Pfam" id="PF01943">
    <property type="entry name" value="Polysacc_synt"/>
    <property type="match status" value="1"/>
</dbReference>
<evidence type="ECO:0000256" key="2">
    <source>
        <dbReference type="ARBA" id="ARBA00022475"/>
    </source>
</evidence>
<dbReference type="OrthoDB" id="3742809at2"/>
<evidence type="ECO:0000256" key="1">
    <source>
        <dbReference type="ARBA" id="ARBA00004651"/>
    </source>
</evidence>
<dbReference type="PANTHER" id="PTHR30250:SF11">
    <property type="entry name" value="O-ANTIGEN TRANSPORTER-RELATED"/>
    <property type="match status" value="1"/>
</dbReference>
<dbReference type="InterPro" id="IPR050833">
    <property type="entry name" value="Poly_Biosynth_Transport"/>
</dbReference>
<dbReference type="GO" id="GO:0005886">
    <property type="term" value="C:plasma membrane"/>
    <property type="evidence" value="ECO:0007669"/>
    <property type="project" value="UniProtKB-SubCell"/>
</dbReference>
<feature type="transmembrane region" description="Helical" evidence="6">
    <location>
        <begin position="148"/>
        <end position="170"/>
    </location>
</feature>
<feature type="transmembrane region" description="Helical" evidence="6">
    <location>
        <begin position="376"/>
        <end position="398"/>
    </location>
</feature>
<feature type="transmembrane region" description="Helical" evidence="6">
    <location>
        <begin position="351"/>
        <end position="370"/>
    </location>
</feature>
<name>A0A5A7SGT5_9NOCA</name>
<feature type="transmembrane region" description="Helical" evidence="6">
    <location>
        <begin position="244"/>
        <end position="266"/>
    </location>
</feature>
<accession>A0A5A7SGT5</accession>
<feature type="transmembrane region" description="Helical" evidence="6">
    <location>
        <begin position="106"/>
        <end position="136"/>
    </location>
</feature>
<dbReference type="Proteomes" id="UP000322244">
    <property type="component" value="Unassembled WGS sequence"/>
</dbReference>
<evidence type="ECO:0000313" key="7">
    <source>
        <dbReference type="EMBL" id="KAA0023863.1"/>
    </source>
</evidence>
<comment type="subcellular location">
    <subcellularLocation>
        <location evidence="1">Cell membrane</location>
        <topology evidence="1">Multi-pass membrane protein</topology>
    </subcellularLocation>
</comment>
<keyword evidence="5 6" id="KW-0472">Membrane</keyword>
<dbReference type="EMBL" id="VLNY01000002">
    <property type="protein sequence ID" value="KAA0023863.1"/>
    <property type="molecule type" value="Genomic_DNA"/>
</dbReference>
<feature type="transmembrane region" description="Helical" evidence="6">
    <location>
        <begin position="435"/>
        <end position="456"/>
    </location>
</feature>
<organism evidence="7 8">
    <name type="scientific">Antrihabitans cavernicola</name>
    <dbReference type="NCBI Taxonomy" id="2495913"/>
    <lineage>
        <taxon>Bacteria</taxon>
        <taxon>Bacillati</taxon>
        <taxon>Actinomycetota</taxon>
        <taxon>Actinomycetes</taxon>
        <taxon>Mycobacteriales</taxon>
        <taxon>Nocardiaceae</taxon>
        <taxon>Antrihabitans</taxon>
    </lineage>
</organism>
<dbReference type="AlphaFoldDB" id="A0A5A7SGT5"/>
<keyword evidence="8" id="KW-1185">Reference proteome</keyword>
<evidence type="ECO:0000256" key="3">
    <source>
        <dbReference type="ARBA" id="ARBA00022692"/>
    </source>
</evidence>
<evidence type="ECO:0000256" key="6">
    <source>
        <dbReference type="SAM" id="Phobius"/>
    </source>
</evidence>
<keyword evidence="4 6" id="KW-1133">Transmembrane helix</keyword>
<evidence type="ECO:0000313" key="8">
    <source>
        <dbReference type="Proteomes" id="UP000322244"/>
    </source>
</evidence>
<keyword evidence="3 6" id="KW-0812">Transmembrane</keyword>
<evidence type="ECO:0000256" key="5">
    <source>
        <dbReference type="ARBA" id="ARBA00023136"/>
    </source>
</evidence>
<feature type="transmembrane region" description="Helical" evidence="6">
    <location>
        <begin position="287"/>
        <end position="307"/>
    </location>
</feature>
<keyword evidence="2" id="KW-1003">Cell membrane</keyword>
<evidence type="ECO:0000256" key="4">
    <source>
        <dbReference type="ARBA" id="ARBA00022989"/>
    </source>
</evidence>